<evidence type="ECO:0000313" key="8">
    <source>
        <dbReference type="Proteomes" id="UP000515121"/>
    </source>
</evidence>
<dbReference type="InterPro" id="IPR036638">
    <property type="entry name" value="HLH_DNA-bd_sf"/>
</dbReference>
<evidence type="ECO:0000313" key="9">
    <source>
        <dbReference type="RefSeq" id="XP_022727986.1"/>
    </source>
</evidence>
<dbReference type="FunFam" id="4.10.280.10:FF:000002">
    <property type="entry name" value="Basic helix-loop-helix transcription factor"/>
    <property type="match status" value="1"/>
</dbReference>
<dbReference type="OrthoDB" id="1095591at2759"/>
<dbReference type="PANTHER" id="PTHR12565:SF457">
    <property type="entry name" value="TRANSCRIPTION FACTOR BHLH62-LIKE"/>
    <property type="match status" value="1"/>
</dbReference>
<feature type="domain" description="BHLH" evidence="7">
    <location>
        <begin position="384"/>
        <end position="434"/>
    </location>
</feature>
<gene>
    <name evidence="9" type="primary">LOC111283674</name>
</gene>
<name>A0A6P5XJC5_DURZI</name>
<keyword evidence="5" id="KW-0539">Nucleus</keyword>
<proteinExistence type="predicted"/>
<dbReference type="GO" id="GO:0005634">
    <property type="term" value="C:nucleus"/>
    <property type="evidence" value="ECO:0007669"/>
    <property type="project" value="UniProtKB-SubCell"/>
</dbReference>
<keyword evidence="3" id="KW-0238">DNA-binding</keyword>
<dbReference type="Pfam" id="PF00010">
    <property type="entry name" value="HLH"/>
    <property type="match status" value="1"/>
</dbReference>
<dbReference type="PANTHER" id="PTHR12565">
    <property type="entry name" value="STEROL REGULATORY ELEMENT-BINDING PROTEIN"/>
    <property type="match status" value="1"/>
</dbReference>
<dbReference type="InterPro" id="IPR024097">
    <property type="entry name" value="bHLH_ZIP_TF"/>
</dbReference>
<comment type="subcellular location">
    <subcellularLocation>
        <location evidence="1">Nucleus</location>
    </subcellularLocation>
</comment>
<dbReference type="GeneID" id="111283674"/>
<keyword evidence="2" id="KW-0805">Transcription regulation</keyword>
<evidence type="ECO:0000256" key="5">
    <source>
        <dbReference type="ARBA" id="ARBA00023242"/>
    </source>
</evidence>
<dbReference type="GO" id="GO:0003700">
    <property type="term" value="F:DNA-binding transcription factor activity"/>
    <property type="evidence" value="ECO:0007669"/>
    <property type="project" value="TreeGrafter"/>
</dbReference>
<evidence type="ECO:0000256" key="1">
    <source>
        <dbReference type="ARBA" id="ARBA00004123"/>
    </source>
</evidence>
<dbReference type="AlphaFoldDB" id="A0A6P5XJC5"/>
<feature type="compositionally biased region" description="Polar residues" evidence="6">
    <location>
        <begin position="225"/>
        <end position="235"/>
    </location>
</feature>
<evidence type="ECO:0000259" key="7">
    <source>
        <dbReference type="PROSITE" id="PS50888"/>
    </source>
</evidence>
<dbReference type="PROSITE" id="PS50888">
    <property type="entry name" value="BHLH"/>
    <property type="match status" value="1"/>
</dbReference>
<accession>A0A6P5XJC5</accession>
<feature type="region of interest" description="Disordered" evidence="6">
    <location>
        <begin position="225"/>
        <end position="373"/>
    </location>
</feature>
<dbReference type="CDD" id="cd18919">
    <property type="entry name" value="bHLH_AtBPE_like"/>
    <property type="match status" value="1"/>
</dbReference>
<dbReference type="RefSeq" id="XP_022727986.1">
    <property type="nucleotide sequence ID" value="XM_022872251.1"/>
</dbReference>
<dbReference type="SMART" id="SM00353">
    <property type="entry name" value="HLH"/>
    <property type="match status" value="1"/>
</dbReference>
<dbReference type="Proteomes" id="UP000515121">
    <property type="component" value="Unplaced"/>
</dbReference>
<evidence type="ECO:0000256" key="4">
    <source>
        <dbReference type="ARBA" id="ARBA00023163"/>
    </source>
</evidence>
<dbReference type="GO" id="GO:0003677">
    <property type="term" value="F:DNA binding"/>
    <property type="evidence" value="ECO:0007669"/>
    <property type="project" value="UniProtKB-KW"/>
</dbReference>
<protein>
    <submittedName>
        <fullName evidence="9">Transcription factor bHLH62-like</fullName>
    </submittedName>
</protein>
<organism evidence="8 9">
    <name type="scientific">Durio zibethinus</name>
    <name type="common">Durian</name>
    <dbReference type="NCBI Taxonomy" id="66656"/>
    <lineage>
        <taxon>Eukaryota</taxon>
        <taxon>Viridiplantae</taxon>
        <taxon>Streptophyta</taxon>
        <taxon>Embryophyta</taxon>
        <taxon>Tracheophyta</taxon>
        <taxon>Spermatophyta</taxon>
        <taxon>Magnoliopsida</taxon>
        <taxon>eudicotyledons</taxon>
        <taxon>Gunneridae</taxon>
        <taxon>Pentapetalae</taxon>
        <taxon>rosids</taxon>
        <taxon>malvids</taxon>
        <taxon>Malvales</taxon>
        <taxon>Malvaceae</taxon>
        <taxon>Helicteroideae</taxon>
        <taxon>Durio</taxon>
    </lineage>
</organism>
<evidence type="ECO:0000256" key="3">
    <source>
        <dbReference type="ARBA" id="ARBA00023125"/>
    </source>
</evidence>
<feature type="compositionally biased region" description="Polar residues" evidence="6">
    <location>
        <begin position="247"/>
        <end position="276"/>
    </location>
</feature>
<dbReference type="GO" id="GO:0046983">
    <property type="term" value="F:protein dimerization activity"/>
    <property type="evidence" value="ECO:0007669"/>
    <property type="project" value="InterPro"/>
</dbReference>
<feature type="compositionally biased region" description="Basic and acidic residues" evidence="6">
    <location>
        <begin position="337"/>
        <end position="357"/>
    </location>
</feature>
<dbReference type="Gene3D" id="4.10.280.10">
    <property type="entry name" value="Helix-loop-helix DNA-binding domain"/>
    <property type="match status" value="1"/>
</dbReference>
<keyword evidence="8" id="KW-1185">Reference proteome</keyword>
<dbReference type="SUPFAM" id="SSF47459">
    <property type="entry name" value="HLH, helix-loop-helix DNA-binding domain"/>
    <property type="match status" value="1"/>
</dbReference>
<sequence>MENQFFLNAGIPLAAPPLQFGPSLSYSAPISAWQSLSSAMEIEATELNSSSPDRSQDCFLITNWEKSTDYGLQFDSALSSMVSSPAASNSNISNESFMIRELIGKLGSIGNSGEISPHSQPLLASYINGNNSTNTSCYSTPLNSPPKLNFPMMDSLIKEKLPSLGKSMGLNSSVAEFSADPGFAERAAKFSCFGSRSFNGRTSQFGLNNNTEIPAYRSNPLTANANLPRISSSPSLKAMGSQVGAVQGTNKNSPLQDRSELANSQDESTVCEQNPNVDPGFKASKDSYSRKRKAVPKAKTKETSAPASANAAKVSEPNEESNEKRCKSTESNGNENDFVKAEEEAKGSNRNAGDEKQNQTNNNNNTKPPEPSRDYIHVRARRGQATDSHSLAERVRREKISERMKLLQNLVPGCNKVTGKALMLDEIINYVQSLQRQVEFLSMRLASVNTRLDFNVDSLMSKDIFQPKTTLPLPIFPMDSSASAIFGHHPQQNPALHSNISNGTTTQGSMDPLETGICPNINSHLPSITQFTETIPQYPTFCEGDLQTIVQMGFGQNPSQEMALQSETFQGSNQVSHMKVEL</sequence>
<evidence type="ECO:0000256" key="2">
    <source>
        <dbReference type="ARBA" id="ARBA00023015"/>
    </source>
</evidence>
<feature type="compositionally biased region" description="Low complexity" evidence="6">
    <location>
        <begin position="358"/>
        <end position="367"/>
    </location>
</feature>
<dbReference type="InterPro" id="IPR011598">
    <property type="entry name" value="bHLH_dom"/>
</dbReference>
<reference evidence="9" key="1">
    <citation type="submission" date="2025-08" db="UniProtKB">
        <authorList>
            <consortium name="RefSeq"/>
        </authorList>
    </citation>
    <scope>IDENTIFICATION</scope>
    <source>
        <tissue evidence="9">Fruit stalk</tissue>
    </source>
</reference>
<keyword evidence="4" id="KW-0804">Transcription</keyword>
<dbReference type="KEGG" id="dzi:111283674"/>
<evidence type="ECO:0000256" key="6">
    <source>
        <dbReference type="SAM" id="MobiDB-lite"/>
    </source>
</evidence>